<dbReference type="EMBL" id="OC893494">
    <property type="protein sequence ID" value="CAD7647124.1"/>
    <property type="molecule type" value="Genomic_DNA"/>
</dbReference>
<organism evidence="1">
    <name type="scientific">Medioppia subpectinata</name>
    <dbReference type="NCBI Taxonomy" id="1979941"/>
    <lineage>
        <taxon>Eukaryota</taxon>
        <taxon>Metazoa</taxon>
        <taxon>Ecdysozoa</taxon>
        <taxon>Arthropoda</taxon>
        <taxon>Chelicerata</taxon>
        <taxon>Arachnida</taxon>
        <taxon>Acari</taxon>
        <taxon>Acariformes</taxon>
        <taxon>Sarcoptiformes</taxon>
        <taxon>Oribatida</taxon>
        <taxon>Brachypylina</taxon>
        <taxon>Oppioidea</taxon>
        <taxon>Oppiidae</taxon>
        <taxon>Medioppia</taxon>
    </lineage>
</organism>
<dbReference type="EMBL" id="CAJPIZ010038919">
    <property type="protein sequence ID" value="CAG2121346.1"/>
    <property type="molecule type" value="Genomic_DNA"/>
</dbReference>
<name>A0A7R9QJH2_9ACAR</name>
<dbReference type="Proteomes" id="UP000759131">
    <property type="component" value="Unassembled WGS sequence"/>
</dbReference>
<sequence length="39" mass="4532">MGPRIFSFISIPSINGQPFTRHPKRATKDIKFWTTITIK</sequence>
<evidence type="ECO:0000313" key="2">
    <source>
        <dbReference type="Proteomes" id="UP000759131"/>
    </source>
</evidence>
<gene>
    <name evidence="1" type="ORF">OSB1V03_LOCUS21292</name>
</gene>
<keyword evidence="2" id="KW-1185">Reference proteome</keyword>
<reference evidence="1" key="1">
    <citation type="submission" date="2020-11" db="EMBL/GenBank/DDBJ databases">
        <authorList>
            <person name="Tran Van P."/>
        </authorList>
    </citation>
    <scope>NUCLEOTIDE SEQUENCE</scope>
</reference>
<evidence type="ECO:0000313" key="1">
    <source>
        <dbReference type="EMBL" id="CAD7647124.1"/>
    </source>
</evidence>
<dbReference type="AlphaFoldDB" id="A0A7R9QJH2"/>
<protein>
    <submittedName>
        <fullName evidence="1">Uncharacterized protein</fullName>
    </submittedName>
</protein>
<accession>A0A7R9QJH2</accession>
<proteinExistence type="predicted"/>